<reference evidence="1 2" key="1">
    <citation type="submission" date="2019-06" db="EMBL/GenBank/DDBJ databases">
        <title>Draft genomes of female and male turbot (Scophthalmus maximus).</title>
        <authorList>
            <person name="Xu H."/>
            <person name="Xu X.-W."/>
            <person name="Shao C."/>
            <person name="Chen S."/>
        </authorList>
    </citation>
    <scope>NUCLEOTIDE SEQUENCE [LARGE SCALE GENOMIC DNA]</scope>
    <source>
        <strain evidence="1">Ysfricsl-2016a</strain>
        <tissue evidence="1">Blood</tissue>
    </source>
</reference>
<protein>
    <submittedName>
        <fullName evidence="1">Uncharacterized protein</fullName>
    </submittedName>
</protein>
<dbReference type="AlphaFoldDB" id="A0A6A4SH35"/>
<organism evidence="1 2">
    <name type="scientific">Scophthalmus maximus</name>
    <name type="common">Turbot</name>
    <name type="synonym">Psetta maxima</name>
    <dbReference type="NCBI Taxonomy" id="52904"/>
    <lineage>
        <taxon>Eukaryota</taxon>
        <taxon>Metazoa</taxon>
        <taxon>Chordata</taxon>
        <taxon>Craniata</taxon>
        <taxon>Vertebrata</taxon>
        <taxon>Euteleostomi</taxon>
        <taxon>Actinopterygii</taxon>
        <taxon>Neopterygii</taxon>
        <taxon>Teleostei</taxon>
        <taxon>Neoteleostei</taxon>
        <taxon>Acanthomorphata</taxon>
        <taxon>Carangaria</taxon>
        <taxon>Pleuronectiformes</taxon>
        <taxon>Pleuronectoidei</taxon>
        <taxon>Scophthalmidae</taxon>
        <taxon>Scophthalmus</taxon>
    </lineage>
</organism>
<evidence type="ECO:0000313" key="2">
    <source>
        <dbReference type="Proteomes" id="UP000438429"/>
    </source>
</evidence>
<dbReference type="Proteomes" id="UP000438429">
    <property type="component" value="Unassembled WGS sequence"/>
</dbReference>
<dbReference type="EMBL" id="VEVO01000012">
    <property type="protein sequence ID" value="KAF0033453.1"/>
    <property type="molecule type" value="Genomic_DNA"/>
</dbReference>
<accession>A0A6A4SH35</accession>
<evidence type="ECO:0000313" key="1">
    <source>
        <dbReference type="EMBL" id="KAF0033453.1"/>
    </source>
</evidence>
<name>A0A6A4SH35_SCOMX</name>
<proteinExistence type="predicted"/>
<comment type="caution">
    <text evidence="1">The sequence shown here is derived from an EMBL/GenBank/DDBJ whole genome shotgun (WGS) entry which is preliminary data.</text>
</comment>
<gene>
    <name evidence="1" type="ORF">F2P81_013519</name>
</gene>
<sequence length="161" mass="18275">MESDWQDIMKIQTESLLRIDLRKMRKIFAAFEMTGGEGYSVGFTLGVITPSSVFHGRSCLWYRQQWPTESSPTLRPQTPPAQVFALGAAKASALLAFTCQRRKHERCRESRLEKKKNDDTEVMNYTKGVGSFATLNIIKAFINYCYEASQITSVARYTALS</sequence>